<dbReference type="EMBL" id="JBHUOX010000009">
    <property type="protein sequence ID" value="MFD3001460.1"/>
    <property type="molecule type" value="Genomic_DNA"/>
</dbReference>
<reference evidence="2" key="1">
    <citation type="journal article" date="2019" name="Int. J. Syst. Evol. Microbiol.">
        <title>The Global Catalogue of Microorganisms (GCM) 10K type strain sequencing project: providing services to taxonomists for standard genome sequencing and annotation.</title>
        <authorList>
            <consortium name="The Broad Institute Genomics Platform"/>
            <consortium name="The Broad Institute Genome Sequencing Center for Infectious Disease"/>
            <person name="Wu L."/>
            <person name="Ma J."/>
        </authorList>
    </citation>
    <scope>NUCLEOTIDE SEQUENCE [LARGE SCALE GENOMIC DNA]</scope>
    <source>
        <strain evidence="2">KCTC 23984</strain>
    </source>
</reference>
<keyword evidence="2" id="KW-1185">Reference proteome</keyword>
<dbReference type="RefSeq" id="WP_377485577.1">
    <property type="nucleotide sequence ID" value="NZ_JBHUOX010000009.1"/>
</dbReference>
<sequence>METYKYTYEDWLKGEIHNEDLEDLVKQKYLGEDDLKRVRSDQEFAYSNHIAMHLQMMKIAFYQRYEHSFAKEELLNQQVKAAEEDLQSFKDSNPVVYWEAINGIDNRYRLTPPFIPHYLINSSFIDELEEILPTHISYYTKSNFYRWLKWLKEDGKEDTEPSFQAFSEEFRKGFERSRQRLDRFRKLDSERADKYVKELFNLPFIKERVVGLMTEQAVKTLSVITHEQPNSNENSKGELVSYIWQDDHKEELPKLYKLMKDKYLHKHTTLKQFKAAFTAKPIENLVPVK</sequence>
<organism evidence="1 2">
    <name type="scientific">Pontibacter toksunensis</name>
    <dbReference type="NCBI Taxonomy" id="1332631"/>
    <lineage>
        <taxon>Bacteria</taxon>
        <taxon>Pseudomonadati</taxon>
        <taxon>Bacteroidota</taxon>
        <taxon>Cytophagia</taxon>
        <taxon>Cytophagales</taxon>
        <taxon>Hymenobacteraceae</taxon>
        <taxon>Pontibacter</taxon>
    </lineage>
</organism>
<name>A0ABW6BUI0_9BACT</name>
<comment type="caution">
    <text evidence="1">The sequence shown here is derived from an EMBL/GenBank/DDBJ whole genome shotgun (WGS) entry which is preliminary data.</text>
</comment>
<gene>
    <name evidence="1" type="ORF">ACFS7Z_13905</name>
</gene>
<evidence type="ECO:0000313" key="1">
    <source>
        <dbReference type="EMBL" id="MFD3001460.1"/>
    </source>
</evidence>
<dbReference type="Proteomes" id="UP001597641">
    <property type="component" value="Unassembled WGS sequence"/>
</dbReference>
<proteinExistence type="predicted"/>
<accession>A0ABW6BUI0</accession>
<protein>
    <submittedName>
        <fullName evidence="1">Uncharacterized protein</fullName>
    </submittedName>
</protein>
<evidence type="ECO:0000313" key="2">
    <source>
        <dbReference type="Proteomes" id="UP001597641"/>
    </source>
</evidence>